<feature type="transmembrane region" description="Helical" evidence="7">
    <location>
        <begin position="20"/>
        <end position="47"/>
    </location>
</feature>
<dbReference type="GO" id="GO:0005886">
    <property type="term" value="C:plasma membrane"/>
    <property type="evidence" value="ECO:0007669"/>
    <property type="project" value="UniProtKB-SubCell"/>
</dbReference>
<proteinExistence type="predicted"/>
<evidence type="ECO:0000256" key="4">
    <source>
        <dbReference type="ARBA" id="ARBA00022989"/>
    </source>
</evidence>
<dbReference type="RefSeq" id="XP_009053025.1">
    <property type="nucleotide sequence ID" value="XM_009054777.1"/>
</dbReference>
<evidence type="ECO:0000256" key="7">
    <source>
        <dbReference type="SAM" id="Phobius"/>
    </source>
</evidence>
<evidence type="ECO:0008006" key="10">
    <source>
        <dbReference type="Google" id="ProtNLM"/>
    </source>
</evidence>
<dbReference type="EMBL" id="KB201498">
    <property type="protein sequence ID" value="ESO96287.1"/>
    <property type="molecule type" value="Genomic_DNA"/>
</dbReference>
<feature type="transmembrane region" description="Helical" evidence="7">
    <location>
        <begin position="68"/>
        <end position="87"/>
    </location>
</feature>
<dbReference type="InterPro" id="IPR000276">
    <property type="entry name" value="GPCR_Rhodpsn"/>
</dbReference>
<dbReference type="PANTHER" id="PTHR24241">
    <property type="entry name" value="NEUROPEPTIDE RECEPTOR-RELATED G-PROTEIN COUPLED RECEPTOR"/>
    <property type="match status" value="1"/>
</dbReference>
<name>V4AH89_LOTGI</name>
<dbReference type="KEGG" id="lgi:LOTGIDRAFT_174904"/>
<dbReference type="Gene3D" id="1.20.1070.10">
    <property type="entry name" value="Rhodopsin 7-helix transmembrane proteins"/>
    <property type="match status" value="1"/>
</dbReference>
<evidence type="ECO:0000256" key="1">
    <source>
        <dbReference type="ARBA" id="ARBA00004651"/>
    </source>
</evidence>
<dbReference type="AlphaFoldDB" id="V4AH89"/>
<keyword evidence="2" id="KW-1003">Cell membrane</keyword>
<evidence type="ECO:0000256" key="5">
    <source>
        <dbReference type="ARBA" id="ARBA00023136"/>
    </source>
</evidence>
<gene>
    <name evidence="8" type="ORF">LOTGIDRAFT_174904</name>
</gene>
<evidence type="ECO:0000256" key="6">
    <source>
        <dbReference type="ARBA" id="ARBA00023170"/>
    </source>
</evidence>
<dbReference type="SUPFAM" id="SSF81321">
    <property type="entry name" value="Family A G protein-coupled receptor-like"/>
    <property type="match status" value="1"/>
</dbReference>
<evidence type="ECO:0000256" key="2">
    <source>
        <dbReference type="ARBA" id="ARBA00022475"/>
    </source>
</evidence>
<dbReference type="Proteomes" id="UP000030746">
    <property type="component" value="Unassembled WGS sequence"/>
</dbReference>
<keyword evidence="3 7" id="KW-0812">Transmembrane</keyword>
<reference evidence="8 9" key="1">
    <citation type="journal article" date="2013" name="Nature">
        <title>Insights into bilaterian evolution from three spiralian genomes.</title>
        <authorList>
            <person name="Simakov O."/>
            <person name="Marletaz F."/>
            <person name="Cho S.J."/>
            <person name="Edsinger-Gonzales E."/>
            <person name="Havlak P."/>
            <person name="Hellsten U."/>
            <person name="Kuo D.H."/>
            <person name="Larsson T."/>
            <person name="Lv J."/>
            <person name="Arendt D."/>
            <person name="Savage R."/>
            <person name="Osoegawa K."/>
            <person name="de Jong P."/>
            <person name="Grimwood J."/>
            <person name="Chapman J.A."/>
            <person name="Shapiro H."/>
            <person name="Aerts A."/>
            <person name="Otillar R.P."/>
            <person name="Terry A.Y."/>
            <person name="Boore J.L."/>
            <person name="Grigoriev I.V."/>
            <person name="Lindberg D.R."/>
            <person name="Seaver E.C."/>
            <person name="Weisblat D.A."/>
            <person name="Putnam N.H."/>
            <person name="Rokhsar D.S."/>
        </authorList>
    </citation>
    <scope>NUCLEOTIDE SEQUENCE [LARGE SCALE GENOMIC DNA]</scope>
</reference>
<dbReference type="CTD" id="20242915"/>
<keyword evidence="4 7" id="KW-1133">Transmembrane helix</keyword>
<dbReference type="Pfam" id="PF00001">
    <property type="entry name" value="7tm_1"/>
    <property type="match status" value="1"/>
</dbReference>
<feature type="transmembrane region" description="Helical" evidence="7">
    <location>
        <begin position="143"/>
        <end position="164"/>
    </location>
</feature>
<evidence type="ECO:0000313" key="9">
    <source>
        <dbReference type="Proteomes" id="UP000030746"/>
    </source>
</evidence>
<dbReference type="GO" id="GO:0004930">
    <property type="term" value="F:G protein-coupled receptor activity"/>
    <property type="evidence" value="ECO:0007669"/>
    <property type="project" value="InterPro"/>
</dbReference>
<sequence>MENSTIMNSSALPHWQMPFPFVIATMVYLIANIITSVVINSLLIVIIKSSPSLRTPPNSHLMNICANNVLTCIGMLFSLVCINVNSLKIDKEKSDLLSGVQLFVVFNSLIQYWGTFASIGFYRQRTIRRPGLSLRKRRQIVSRCITGNWIVSLLISMTCSLSFVQSSTYLVDTMDPFRVDYHLGRYKRTTPEQLIIIFIFLTVFILQLVIIMSSYYRICKTLNITVKFAKNRIKPWIQDHPAENSVQNETRDVPHRANKSNQPVDNNPSPYTISGTHACEDTIVHYQKCDQSLAFEDIIALENPMLATKIRKHYQDKRNLRKTLSTGSTASTKSEVPDFTDISMGADLDRYQMLKNNFILKKQNLKRDRVIILYECPDISTVVFSVQ</sequence>
<organism evidence="8 9">
    <name type="scientific">Lottia gigantea</name>
    <name type="common">Giant owl limpet</name>
    <dbReference type="NCBI Taxonomy" id="225164"/>
    <lineage>
        <taxon>Eukaryota</taxon>
        <taxon>Metazoa</taxon>
        <taxon>Spiralia</taxon>
        <taxon>Lophotrochozoa</taxon>
        <taxon>Mollusca</taxon>
        <taxon>Gastropoda</taxon>
        <taxon>Patellogastropoda</taxon>
        <taxon>Lottioidea</taxon>
        <taxon>Lottiidae</taxon>
        <taxon>Lottia</taxon>
    </lineage>
</organism>
<dbReference type="OrthoDB" id="6286111at2759"/>
<evidence type="ECO:0000313" key="8">
    <source>
        <dbReference type="EMBL" id="ESO96287.1"/>
    </source>
</evidence>
<keyword evidence="9" id="KW-1185">Reference proteome</keyword>
<feature type="transmembrane region" description="Helical" evidence="7">
    <location>
        <begin position="194"/>
        <end position="216"/>
    </location>
</feature>
<feature type="transmembrane region" description="Helical" evidence="7">
    <location>
        <begin position="99"/>
        <end position="122"/>
    </location>
</feature>
<keyword evidence="5 7" id="KW-0472">Membrane</keyword>
<dbReference type="GeneID" id="20242915"/>
<comment type="subcellular location">
    <subcellularLocation>
        <location evidence="1">Cell membrane</location>
        <topology evidence="1">Multi-pass membrane protein</topology>
    </subcellularLocation>
</comment>
<keyword evidence="6" id="KW-0675">Receptor</keyword>
<dbReference type="OMA" id="NCFLQYW"/>
<dbReference type="HOGENOM" id="CLU_714311_0_0_1"/>
<evidence type="ECO:0000256" key="3">
    <source>
        <dbReference type="ARBA" id="ARBA00022692"/>
    </source>
</evidence>
<accession>V4AH89</accession>
<protein>
    <recommendedName>
        <fullName evidence="10">G-protein coupled receptors family 1 profile domain-containing protein</fullName>
    </recommendedName>
</protein>